<evidence type="ECO:0000313" key="3">
    <source>
        <dbReference type="EnsemblProtists" id="Phyra83079"/>
    </source>
</evidence>
<proteinExistence type="predicted"/>
<feature type="coiled-coil region" evidence="1">
    <location>
        <begin position="101"/>
        <end position="149"/>
    </location>
</feature>
<dbReference type="eggNOG" id="ENOG502SCH2">
    <property type="taxonomic scope" value="Eukaryota"/>
</dbReference>
<dbReference type="VEuPathDB" id="FungiDB:KRP22_14376"/>
<feature type="compositionally biased region" description="Basic and acidic residues" evidence="2">
    <location>
        <begin position="41"/>
        <end position="72"/>
    </location>
</feature>
<evidence type="ECO:0000256" key="2">
    <source>
        <dbReference type="SAM" id="MobiDB-lite"/>
    </source>
</evidence>
<evidence type="ECO:0000256" key="1">
    <source>
        <dbReference type="SAM" id="Coils"/>
    </source>
</evidence>
<sequence>MAPVKLAAKVSLEGIAAVKGTGSQEKEKTEKAKVLGTTLNDARREKPAKEKASAKGETKAGKKVVAKSERVDRRRKRKMKAGREDAGISQASAKMLFRCTCQALRTQVLNYDVRAREMEERNSTQAKEINEWEKRIRSLKRELHEYAGEQPEETMSLALMESKASAKVLEEQQKPTAAAGMPSVLAAAQSAFVAESSLPPAVAAVETKLHEELHKRTKKLDEFSRSVPGFIDSLDERH</sequence>
<organism evidence="3 4">
    <name type="scientific">Phytophthora ramorum</name>
    <name type="common">Sudden oak death agent</name>
    <dbReference type="NCBI Taxonomy" id="164328"/>
    <lineage>
        <taxon>Eukaryota</taxon>
        <taxon>Sar</taxon>
        <taxon>Stramenopiles</taxon>
        <taxon>Oomycota</taxon>
        <taxon>Peronosporomycetes</taxon>
        <taxon>Peronosporales</taxon>
        <taxon>Peronosporaceae</taxon>
        <taxon>Phytophthora</taxon>
    </lineage>
</organism>
<evidence type="ECO:0000313" key="4">
    <source>
        <dbReference type="Proteomes" id="UP000005238"/>
    </source>
</evidence>
<feature type="compositionally biased region" description="Basic and acidic residues" evidence="2">
    <location>
        <begin position="24"/>
        <end position="33"/>
    </location>
</feature>
<reference evidence="4" key="1">
    <citation type="journal article" date="2006" name="Science">
        <title>Phytophthora genome sequences uncover evolutionary origins and mechanisms of pathogenesis.</title>
        <authorList>
            <person name="Tyler B.M."/>
            <person name="Tripathy S."/>
            <person name="Zhang X."/>
            <person name="Dehal P."/>
            <person name="Jiang R.H."/>
            <person name="Aerts A."/>
            <person name="Arredondo F.D."/>
            <person name="Baxter L."/>
            <person name="Bensasson D."/>
            <person name="Beynon J.L."/>
            <person name="Chapman J."/>
            <person name="Damasceno C.M."/>
            <person name="Dorrance A.E."/>
            <person name="Dou D."/>
            <person name="Dickerman A.W."/>
            <person name="Dubchak I.L."/>
            <person name="Garbelotto M."/>
            <person name="Gijzen M."/>
            <person name="Gordon S.G."/>
            <person name="Govers F."/>
            <person name="Grunwald N.J."/>
            <person name="Huang W."/>
            <person name="Ivors K.L."/>
            <person name="Jones R.W."/>
            <person name="Kamoun S."/>
            <person name="Krampis K."/>
            <person name="Lamour K.H."/>
            <person name="Lee M.K."/>
            <person name="McDonald W.H."/>
            <person name="Medina M."/>
            <person name="Meijer H.J."/>
            <person name="Nordberg E.K."/>
            <person name="Maclean D.J."/>
            <person name="Ospina-Giraldo M.D."/>
            <person name="Morris P.F."/>
            <person name="Phuntumart V."/>
            <person name="Putnam N.H."/>
            <person name="Rash S."/>
            <person name="Rose J.K."/>
            <person name="Sakihama Y."/>
            <person name="Salamov A.A."/>
            <person name="Savidor A."/>
            <person name="Scheuring C.F."/>
            <person name="Smith B.M."/>
            <person name="Sobral B.W."/>
            <person name="Terry A."/>
            <person name="Torto-Alalibo T.A."/>
            <person name="Win J."/>
            <person name="Xu Z."/>
            <person name="Zhang H."/>
            <person name="Grigoriev I.V."/>
            <person name="Rokhsar D.S."/>
            <person name="Boore J.L."/>
        </authorList>
    </citation>
    <scope>NUCLEOTIDE SEQUENCE [LARGE SCALE GENOMIC DNA]</scope>
    <source>
        <strain evidence="4">Pr102</strain>
    </source>
</reference>
<feature type="region of interest" description="Disordered" evidence="2">
    <location>
        <begin position="17"/>
        <end position="86"/>
    </location>
</feature>
<dbReference type="EnsemblProtists" id="Phyra83079">
    <property type="protein sequence ID" value="Phyra83079"/>
    <property type="gene ID" value="Phyra83079"/>
</dbReference>
<name>H3GZ82_PHYRM</name>
<dbReference type="InParanoid" id="H3GZ82"/>
<accession>H3GZ82</accession>
<keyword evidence="1" id="KW-0175">Coiled coil</keyword>
<protein>
    <submittedName>
        <fullName evidence="3">Uncharacterized protein</fullName>
    </submittedName>
</protein>
<dbReference type="AlphaFoldDB" id="H3GZ82"/>
<dbReference type="Proteomes" id="UP000005238">
    <property type="component" value="Unassembled WGS sequence"/>
</dbReference>
<keyword evidence="4" id="KW-1185">Reference proteome</keyword>
<dbReference type="HOGENOM" id="CLU_069734_0_0_1"/>
<reference evidence="3" key="2">
    <citation type="submission" date="2015-06" db="UniProtKB">
        <authorList>
            <consortium name="EnsemblProtists"/>
        </authorList>
    </citation>
    <scope>IDENTIFICATION</scope>
    <source>
        <strain evidence="3">Pr102</strain>
    </source>
</reference>
<dbReference type="VEuPathDB" id="FungiDB:KRP23_14114"/>
<dbReference type="EMBL" id="DS566079">
    <property type="status" value="NOT_ANNOTATED_CDS"/>
    <property type="molecule type" value="Genomic_DNA"/>
</dbReference>